<reference evidence="2 3" key="1">
    <citation type="journal article" date="2018" name="Front. Plant Sci.">
        <title>Red Clover (Trifolium pratense) and Zigzag Clover (T. medium) - A Picture of Genomic Similarities and Differences.</title>
        <authorList>
            <person name="Dluhosova J."/>
            <person name="Istvanek J."/>
            <person name="Nedelnik J."/>
            <person name="Repkova J."/>
        </authorList>
    </citation>
    <scope>NUCLEOTIDE SEQUENCE [LARGE SCALE GENOMIC DNA]</scope>
    <source>
        <strain evidence="3">cv. 10/8</strain>
        <tissue evidence="2">Leaf</tissue>
    </source>
</reference>
<evidence type="ECO:0000313" key="2">
    <source>
        <dbReference type="EMBL" id="MCI32735.1"/>
    </source>
</evidence>
<protein>
    <submittedName>
        <fullName evidence="2">Uncharacterized protein</fullName>
    </submittedName>
</protein>
<sequence length="55" mass="5998">TNERMTCGHLLQPPSSSSRKQEAAAAMDACKQAHGSNNNFVKSCSKIENEYTVLL</sequence>
<dbReference type="EMBL" id="LXQA010198272">
    <property type="protein sequence ID" value="MCI32735.1"/>
    <property type="molecule type" value="Genomic_DNA"/>
</dbReference>
<dbReference type="Proteomes" id="UP000265520">
    <property type="component" value="Unassembled WGS sequence"/>
</dbReference>
<keyword evidence="3" id="KW-1185">Reference proteome</keyword>
<name>A0A392RB00_9FABA</name>
<evidence type="ECO:0000313" key="3">
    <source>
        <dbReference type="Proteomes" id="UP000265520"/>
    </source>
</evidence>
<accession>A0A392RB00</accession>
<dbReference type="AlphaFoldDB" id="A0A392RB00"/>
<proteinExistence type="predicted"/>
<comment type="caution">
    <text evidence="2">The sequence shown here is derived from an EMBL/GenBank/DDBJ whole genome shotgun (WGS) entry which is preliminary data.</text>
</comment>
<organism evidence="2 3">
    <name type="scientific">Trifolium medium</name>
    <dbReference type="NCBI Taxonomy" id="97028"/>
    <lineage>
        <taxon>Eukaryota</taxon>
        <taxon>Viridiplantae</taxon>
        <taxon>Streptophyta</taxon>
        <taxon>Embryophyta</taxon>
        <taxon>Tracheophyta</taxon>
        <taxon>Spermatophyta</taxon>
        <taxon>Magnoliopsida</taxon>
        <taxon>eudicotyledons</taxon>
        <taxon>Gunneridae</taxon>
        <taxon>Pentapetalae</taxon>
        <taxon>rosids</taxon>
        <taxon>fabids</taxon>
        <taxon>Fabales</taxon>
        <taxon>Fabaceae</taxon>
        <taxon>Papilionoideae</taxon>
        <taxon>50 kb inversion clade</taxon>
        <taxon>NPAAA clade</taxon>
        <taxon>Hologalegina</taxon>
        <taxon>IRL clade</taxon>
        <taxon>Trifolieae</taxon>
        <taxon>Trifolium</taxon>
    </lineage>
</organism>
<feature type="non-terminal residue" evidence="2">
    <location>
        <position position="1"/>
    </location>
</feature>
<feature type="region of interest" description="Disordered" evidence="1">
    <location>
        <begin position="1"/>
        <end position="20"/>
    </location>
</feature>
<evidence type="ECO:0000256" key="1">
    <source>
        <dbReference type="SAM" id="MobiDB-lite"/>
    </source>
</evidence>